<dbReference type="AlphaFoldDB" id="M7BJ59"/>
<evidence type="ECO:0000313" key="2">
    <source>
        <dbReference type="Proteomes" id="UP000031443"/>
    </source>
</evidence>
<proteinExistence type="predicted"/>
<accession>M7BJ59</accession>
<name>M7BJ59_CHEMY</name>
<dbReference type="EMBL" id="KB527579">
    <property type="protein sequence ID" value="EMP35720.1"/>
    <property type="molecule type" value="Genomic_DNA"/>
</dbReference>
<dbReference type="Proteomes" id="UP000031443">
    <property type="component" value="Unassembled WGS sequence"/>
</dbReference>
<keyword evidence="2" id="KW-1185">Reference proteome</keyword>
<protein>
    <submittedName>
        <fullName evidence="1">Uncharacterized protein</fullName>
    </submittedName>
</protein>
<sequence>MINLAQAHLATVSLSEAWVQNLQMQILQIQKSGVATDEAKVWFDAKGHITEHQIRPKVVIQDQAPYHPFPKVYNNVLKGSNFQTAVHPSLCTQMHVVDNVLSTFAHIFEYWIIFMFVPAPHTCDQGDTVGTAYVAIAIDIFITCCARHNICEGKGECFYPEPAQDKSGLQTLYRQLDTAHVHNGPSSQWAQEIRDTIFAHILEQ</sequence>
<evidence type="ECO:0000313" key="1">
    <source>
        <dbReference type="EMBL" id="EMP35720.1"/>
    </source>
</evidence>
<organism evidence="1 2">
    <name type="scientific">Chelonia mydas</name>
    <name type="common">Green sea-turtle</name>
    <name type="synonym">Chelonia agassizi</name>
    <dbReference type="NCBI Taxonomy" id="8469"/>
    <lineage>
        <taxon>Eukaryota</taxon>
        <taxon>Metazoa</taxon>
        <taxon>Chordata</taxon>
        <taxon>Craniata</taxon>
        <taxon>Vertebrata</taxon>
        <taxon>Euteleostomi</taxon>
        <taxon>Archelosauria</taxon>
        <taxon>Testudinata</taxon>
        <taxon>Testudines</taxon>
        <taxon>Cryptodira</taxon>
        <taxon>Durocryptodira</taxon>
        <taxon>Americhelydia</taxon>
        <taxon>Chelonioidea</taxon>
        <taxon>Cheloniidae</taxon>
        <taxon>Chelonia</taxon>
    </lineage>
</organism>
<reference evidence="2" key="1">
    <citation type="journal article" date="2013" name="Nat. Genet.">
        <title>The draft genomes of soft-shell turtle and green sea turtle yield insights into the development and evolution of the turtle-specific body plan.</title>
        <authorList>
            <person name="Wang Z."/>
            <person name="Pascual-Anaya J."/>
            <person name="Zadissa A."/>
            <person name="Li W."/>
            <person name="Niimura Y."/>
            <person name="Huang Z."/>
            <person name="Li C."/>
            <person name="White S."/>
            <person name="Xiong Z."/>
            <person name="Fang D."/>
            <person name="Wang B."/>
            <person name="Ming Y."/>
            <person name="Chen Y."/>
            <person name="Zheng Y."/>
            <person name="Kuraku S."/>
            <person name="Pignatelli M."/>
            <person name="Herrero J."/>
            <person name="Beal K."/>
            <person name="Nozawa M."/>
            <person name="Li Q."/>
            <person name="Wang J."/>
            <person name="Zhang H."/>
            <person name="Yu L."/>
            <person name="Shigenobu S."/>
            <person name="Wang J."/>
            <person name="Liu J."/>
            <person name="Flicek P."/>
            <person name="Searle S."/>
            <person name="Wang J."/>
            <person name="Kuratani S."/>
            <person name="Yin Y."/>
            <person name="Aken B."/>
            <person name="Zhang G."/>
            <person name="Irie N."/>
        </authorList>
    </citation>
    <scope>NUCLEOTIDE SEQUENCE [LARGE SCALE GENOMIC DNA]</scope>
</reference>
<gene>
    <name evidence="1" type="ORF">UY3_07094</name>
</gene>